<keyword evidence="3" id="KW-1185">Reference proteome</keyword>
<name>A0ABQ2ZQU0_9ACTN</name>
<evidence type="ECO:0000313" key="3">
    <source>
        <dbReference type="Proteomes" id="UP000600946"/>
    </source>
</evidence>
<feature type="chain" id="PRO_5047045444" description="VCBS repeat-containing protein" evidence="1">
    <location>
        <begin position="21"/>
        <end position="501"/>
    </location>
</feature>
<dbReference type="Proteomes" id="UP000600946">
    <property type="component" value="Unassembled WGS sequence"/>
</dbReference>
<comment type="caution">
    <text evidence="2">The sequence shown here is derived from an EMBL/GenBank/DDBJ whole genome shotgun (WGS) entry which is preliminary data.</text>
</comment>
<keyword evidence="1" id="KW-0732">Signal</keyword>
<protein>
    <recommendedName>
        <fullName evidence="4">VCBS repeat-containing protein</fullName>
    </recommendedName>
</protein>
<dbReference type="InterPro" id="IPR013783">
    <property type="entry name" value="Ig-like_fold"/>
</dbReference>
<proteinExistence type="predicted"/>
<organism evidence="2 3">
    <name type="scientific">Streptomyces xanthochromogenes</name>
    <dbReference type="NCBI Taxonomy" id="67384"/>
    <lineage>
        <taxon>Bacteria</taxon>
        <taxon>Bacillati</taxon>
        <taxon>Actinomycetota</taxon>
        <taxon>Actinomycetes</taxon>
        <taxon>Kitasatosporales</taxon>
        <taxon>Streptomycetaceae</taxon>
        <taxon>Streptomyces</taxon>
    </lineage>
</organism>
<sequence>MAAAVLACGAALLGTGTAHADGFPYTPRAPKTFPGGGCVTGGALPWIGNTTVSLAVDVTGGGIADARPDAHFKAWRGTDSAAAPVDFVIAAVPNTTATLTVPDRLLPEGEDYHWAVRLEGGNGGASDWTQPCGFNLDRTRPKAPKVTFTDGLTQAPYGVERNVELSVPAGTEVVSYEVELRGERPRTVPARQDGPTPFTFSTPDGAATEFLRVRALDRAGNPSDTVNAEFRVTPAKPEPYGDYDGDGRIDLFSVGDDGKLYLRPGREGGGFGTPVVADDGDWRGAVITRAGYVAGLTPTGNDGRNDLVARRGSRLWVHPGDAHGHFGTPVEISDDAAGVTQLAVGGPLAEYGSTLLAKEGDRLVAFPLNPGPQLGEKVVLADAGWADRTVAFSDVLTATDGAVELWARDARSGALELHAPLADPETMNPGSLDSPVTVAPSGWSLAERPEFVVAGDLTGDGRHDVIALNAAGGLDLLPAGADGTLGAPVPLVASGWTGGLF</sequence>
<evidence type="ECO:0000256" key="1">
    <source>
        <dbReference type="SAM" id="SignalP"/>
    </source>
</evidence>
<dbReference type="EMBL" id="BMUU01000002">
    <property type="protein sequence ID" value="GGY22748.1"/>
    <property type="molecule type" value="Genomic_DNA"/>
</dbReference>
<accession>A0ABQ2ZQU0</accession>
<dbReference type="Gene3D" id="2.60.40.10">
    <property type="entry name" value="Immunoglobulins"/>
    <property type="match status" value="1"/>
</dbReference>
<dbReference type="SUPFAM" id="SSF69318">
    <property type="entry name" value="Integrin alpha N-terminal domain"/>
    <property type="match status" value="1"/>
</dbReference>
<evidence type="ECO:0008006" key="4">
    <source>
        <dbReference type="Google" id="ProtNLM"/>
    </source>
</evidence>
<dbReference type="InterPro" id="IPR028994">
    <property type="entry name" value="Integrin_alpha_N"/>
</dbReference>
<evidence type="ECO:0000313" key="2">
    <source>
        <dbReference type="EMBL" id="GGY22748.1"/>
    </source>
</evidence>
<feature type="signal peptide" evidence="1">
    <location>
        <begin position="1"/>
        <end position="20"/>
    </location>
</feature>
<gene>
    <name evidence="2" type="ORF">GCM10010326_15180</name>
</gene>
<reference evidence="3" key="1">
    <citation type="journal article" date="2019" name="Int. J. Syst. Evol. Microbiol.">
        <title>The Global Catalogue of Microorganisms (GCM) 10K type strain sequencing project: providing services to taxonomists for standard genome sequencing and annotation.</title>
        <authorList>
            <consortium name="The Broad Institute Genomics Platform"/>
            <consortium name="The Broad Institute Genome Sequencing Center for Infectious Disease"/>
            <person name="Wu L."/>
            <person name="Ma J."/>
        </authorList>
    </citation>
    <scope>NUCLEOTIDE SEQUENCE [LARGE SCALE GENOMIC DNA]</scope>
    <source>
        <strain evidence="3">JCM 4594</strain>
    </source>
</reference>